<keyword evidence="2" id="KW-1185">Reference proteome</keyword>
<gene>
    <name evidence="1" type="ORF">J0383_00095</name>
</gene>
<evidence type="ECO:0000313" key="2">
    <source>
        <dbReference type="Proteomes" id="UP000663440"/>
    </source>
</evidence>
<evidence type="ECO:0000313" key="1">
    <source>
        <dbReference type="EMBL" id="QSW89231.1"/>
    </source>
</evidence>
<dbReference type="Proteomes" id="UP000663440">
    <property type="component" value="Chromosome"/>
</dbReference>
<reference evidence="1 2" key="1">
    <citation type="submission" date="2021-03" db="EMBL/GenBank/DDBJ databases">
        <title>Flavobacterium kribbensis sp. nov, an endophytic bacteria, isolated from soybean.</title>
        <authorList>
            <person name="Lee J."/>
            <person name="Seo J."/>
        </authorList>
    </citation>
    <scope>NUCLEOTIDE SEQUENCE [LARGE SCALE GENOMIC DNA]</scope>
    <source>
        <strain evidence="1 2">BB8</strain>
    </source>
</reference>
<protein>
    <submittedName>
        <fullName evidence="1">Uncharacterized protein</fullName>
    </submittedName>
</protein>
<sequence>MLLENENTESATAKAIEEQTSKLPSDLFLYASLASMGTSLALKCLGHKHTALFVGQWASPFLLLGIYNKLVKQNGHDAEDKS</sequence>
<proteinExistence type="predicted"/>
<accession>A0ABX7QFQ0</accession>
<name>A0ABX7QFQ0_9FLAO</name>
<organism evidence="1 2">
    <name type="scientific">Flavobacterium endoglycinae</name>
    <dbReference type="NCBI Taxonomy" id="2816357"/>
    <lineage>
        <taxon>Bacteria</taxon>
        <taxon>Pseudomonadati</taxon>
        <taxon>Bacteroidota</taxon>
        <taxon>Flavobacteriia</taxon>
        <taxon>Flavobacteriales</taxon>
        <taxon>Flavobacteriaceae</taxon>
        <taxon>Flavobacterium</taxon>
    </lineage>
</organism>
<dbReference type="RefSeq" id="WP_207296425.1">
    <property type="nucleotide sequence ID" value="NZ_CP071448.1"/>
</dbReference>
<dbReference type="EMBL" id="CP071448">
    <property type="protein sequence ID" value="QSW89231.1"/>
    <property type="molecule type" value="Genomic_DNA"/>
</dbReference>